<dbReference type="PROSITE" id="PS51683">
    <property type="entry name" value="SAM_OMT_II"/>
    <property type="match status" value="1"/>
</dbReference>
<dbReference type="KEGG" id="trg:TRUGW13939_04213"/>
<dbReference type="OrthoDB" id="1606438at2759"/>
<dbReference type="InterPro" id="IPR016461">
    <property type="entry name" value="COMT-like"/>
</dbReference>
<dbReference type="Gene3D" id="3.40.50.150">
    <property type="entry name" value="Vaccinia Virus protein VP39"/>
    <property type="match status" value="1"/>
</dbReference>
<dbReference type="EMBL" id="CP055899">
    <property type="protein sequence ID" value="QKX57105.1"/>
    <property type="molecule type" value="Genomic_DNA"/>
</dbReference>
<accession>A0A7H8QUF8</accession>
<dbReference type="SUPFAM" id="SSF53335">
    <property type="entry name" value="S-adenosyl-L-methionine-dependent methyltransferases"/>
    <property type="match status" value="1"/>
</dbReference>
<feature type="compositionally biased region" description="Polar residues" evidence="4">
    <location>
        <begin position="444"/>
        <end position="455"/>
    </location>
</feature>
<dbReference type="InterPro" id="IPR001077">
    <property type="entry name" value="COMT_C"/>
</dbReference>
<dbReference type="GeneID" id="55991715"/>
<organism evidence="6 7">
    <name type="scientific">Talaromyces rugulosus</name>
    <name type="common">Penicillium rugulosum</name>
    <dbReference type="NCBI Taxonomy" id="121627"/>
    <lineage>
        <taxon>Eukaryota</taxon>
        <taxon>Fungi</taxon>
        <taxon>Dikarya</taxon>
        <taxon>Ascomycota</taxon>
        <taxon>Pezizomycotina</taxon>
        <taxon>Eurotiomycetes</taxon>
        <taxon>Eurotiomycetidae</taxon>
        <taxon>Eurotiales</taxon>
        <taxon>Trichocomaceae</taxon>
        <taxon>Talaromyces</taxon>
        <taxon>Talaromyces sect. Islandici</taxon>
    </lineage>
</organism>
<dbReference type="InterPro" id="IPR036388">
    <property type="entry name" value="WH-like_DNA-bd_sf"/>
</dbReference>
<evidence type="ECO:0000313" key="7">
    <source>
        <dbReference type="Proteomes" id="UP000509510"/>
    </source>
</evidence>
<dbReference type="Pfam" id="PF00891">
    <property type="entry name" value="Methyltransf_2"/>
    <property type="match status" value="1"/>
</dbReference>
<evidence type="ECO:0000256" key="4">
    <source>
        <dbReference type="SAM" id="MobiDB-lite"/>
    </source>
</evidence>
<evidence type="ECO:0000256" key="1">
    <source>
        <dbReference type="ARBA" id="ARBA00022603"/>
    </source>
</evidence>
<dbReference type="AlphaFoldDB" id="A0A7H8QUF8"/>
<dbReference type="Proteomes" id="UP000509510">
    <property type="component" value="Chromosome II"/>
</dbReference>
<evidence type="ECO:0000313" key="6">
    <source>
        <dbReference type="EMBL" id="QKX57105.1"/>
    </source>
</evidence>
<keyword evidence="7" id="KW-1185">Reference proteome</keyword>
<evidence type="ECO:0000256" key="2">
    <source>
        <dbReference type="ARBA" id="ARBA00022679"/>
    </source>
</evidence>
<evidence type="ECO:0000256" key="3">
    <source>
        <dbReference type="ARBA" id="ARBA00022691"/>
    </source>
</evidence>
<dbReference type="PANTHER" id="PTHR43712">
    <property type="entry name" value="PUTATIVE (AFU_ORTHOLOGUE AFUA_4G14580)-RELATED"/>
    <property type="match status" value="1"/>
</dbReference>
<dbReference type="PANTHER" id="PTHR43712:SF19">
    <property type="entry name" value="DUAL O-METHYLTRANSFERASE_FAD-DEPENDENT MONOOXYGENASE ELCB"/>
    <property type="match status" value="1"/>
</dbReference>
<dbReference type="InterPro" id="IPR036390">
    <property type="entry name" value="WH_DNA-bd_sf"/>
</dbReference>
<reference evidence="7" key="1">
    <citation type="submission" date="2020-06" db="EMBL/GenBank/DDBJ databases">
        <title>A chromosome-scale genome assembly of Talaromyces rugulosus W13939.</title>
        <authorList>
            <person name="Wang B."/>
            <person name="Guo L."/>
            <person name="Ye K."/>
            <person name="Wang L."/>
        </authorList>
    </citation>
    <scope>NUCLEOTIDE SEQUENCE [LARGE SCALE GENOMIC DNA]</scope>
    <source>
        <strain evidence="7">W13939</strain>
    </source>
</reference>
<feature type="domain" description="O-methyltransferase C-terminal" evidence="5">
    <location>
        <begin position="191"/>
        <end position="403"/>
    </location>
</feature>
<feature type="region of interest" description="Disordered" evidence="4">
    <location>
        <begin position="434"/>
        <end position="455"/>
    </location>
</feature>
<protein>
    <recommendedName>
        <fullName evidence="5">O-methyltransferase C-terminal domain-containing protein</fullName>
    </recommendedName>
</protein>
<name>A0A7H8QUF8_TALRU</name>
<dbReference type="Gene3D" id="1.10.10.10">
    <property type="entry name" value="Winged helix-like DNA-binding domain superfamily/Winged helix DNA-binding domain"/>
    <property type="match status" value="1"/>
</dbReference>
<keyword evidence="2" id="KW-0808">Transferase</keyword>
<dbReference type="RefSeq" id="XP_035343283.1">
    <property type="nucleotide sequence ID" value="XM_035487390.1"/>
</dbReference>
<keyword evidence="1" id="KW-0489">Methyltransferase</keyword>
<dbReference type="SUPFAM" id="SSF46785">
    <property type="entry name" value="Winged helix' DNA-binding domain"/>
    <property type="match status" value="1"/>
</dbReference>
<dbReference type="GO" id="GO:0032259">
    <property type="term" value="P:methylation"/>
    <property type="evidence" value="ECO:0007669"/>
    <property type="project" value="UniProtKB-KW"/>
</dbReference>
<gene>
    <name evidence="6" type="ORF">TRUGW13939_04213</name>
</gene>
<sequence length="467" mass="51797">MESLSAIEQYADQISRSAKTLSDYLRANNQPQPSFERDAPTSTLPTSAPEDIALARRDLTEASFKIFQLAVGPSEFLPHLTANFHVLFALRWLCHFQIFSLVPLHGSISYADLAAEAKVSEPRLKSVARMAMTNNLFSEPTADTIAHSAISALLVTNPNFFDWARFMTEASIPTAAKLVEACERWPDSVKKNETAYNIAFDHHLPFFDHLAQDPERTRQFSGYMKSVTNSEGTDLKHLVAGFDWAKLGKATIVDVGGSTGHSSVELAKAYPDLDFVVQDLPEVVSNGPEALQSQGLVESVTNRIRFQEHSFFEPEPLHGADVYLLRMILHDWPENEALSIVSNLIPALKGGSRIIIMDTVLPASGQIPAVQERLLRVRDLTMLQVFNSLERATEDWTSLFKRADPRLKLKSSVQPLGSTMNVLEVVLEDEQQEIDQSSSEQVAEPTTASEGSLELLSTTPVHIRAEL</sequence>
<dbReference type="GO" id="GO:0008171">
    <property type="term" value="F:O-methyltransferase activity"/>
    <property type="evidence" value="ECO:0007669"/>
    <property type="project" value="InterPro"/>
</dbReference>
<proteinExistence type="predicted"/>
<evidence type="ECO:0000259" key="5">
    <source>
        <dbReference type="Pfam" id="PF00891"/>
    </source>
</evidence>
<keyword evidence="3" id="KW-0949">S-adenosyl-L-methionine</keyword>
<dbReference type="InterPro" id="IPR029063">
    <property type="entry name" value="SAM-dependent_MTases_sf"/>
</dbReference>